<gene>
    <name evidence="1" type="ORF">CEXT_547531</name>
</gene>
<sequence length="144" mass="15979">MNLLLDVSTSLMEKNREEFRERLPVPSQMEFTIYTANHVTGHYKSLKYTNLVTICVGHSKMRKLCRLSATVAIDNHLSGIEKESNEMPNGLDGLSRPIGKMNLLLDVSTSLMDGKIEKNAGKGNLSGFQNSGIIVDPAEFESHL</sequence>
<proteinExistence type="predicted"/>
<reference evidence="1 2" key="1">
    <citation type="submission" date="2021-06" db="EMBL/GenBank/DDBJ databases">
        <title>Caerostris extrusa draft genome.</title>
        <authorList>
            <person name="Kono N."/>
            <person name="Arakawa K."/>
        </authorList>
    </citation>
    <scope>NUCLEOTIDE SEQUENCE [LARGE SCALE GENOMIC DNA]</scope>
</reference>
<accession>A0AAV4XKL4</accession>
<keyword evidence="2" id="KW-1185">Reference proteome</keyword>
<dbReference type="EMBL" id="BPLR01000455">
    <property type="protein sequence ID" value="GIY94943.1"/>
    <property type="molecule type" value="Genomic_DNA"/>
</dbReference>
<protein>
    <submittedName>
        <fullName evidence="1">Uncharacterized protein</fullName>
    </submittedName>
</protein>
<name>A0AAV4XKL4_CAEEX</name>
<evidence type="ECO:0000313" key="1">
    <source>
        <dbReference type="EMBL" id="GIY94943.1"/>
    </source>
</evidence>
<evidence type="ECO:0000313" key="2">
    <source>
        <dbReference type="Proteomes" id="UP001054945"/>
    </source>
</evidence>
<dbReference type="Proteomes" id="UP001054945">
    <property type="component" value="Unassembled WGS sequence"/>
</dbReference>
<organism evidence="1 2">
    <name type="scientific">Caerostris extrusa</name>
    <name type="common">Bark spider</name>
    <name type="synonym">Caerostris bankana</name>
    <dbReference type="NCBI Taxonomy" id="172846"/>
    <lineage>
        <taxon>Eukaryota</taxon>
        <taxon>Metazoa</taxon>
        <taxon>Ecdysozoa</taxon>
        <taxon>Arthropoda</taxon>
        <taxon>Chelicerata</taxon>
        <taxon>Arachnida</taxon>
        <taxon>Araneae</taxon>
        <taxon>Araneomorphae</taxon>
        <taxon>Entelegynae</taxon>
        <taxon>Araneoidea</taxon>
        <taxon>Araneidae</taxon>
        <taxon>Caerostris</taxon>
    </lineage>
</organism>
<dbReference type="AlphaFoldDB" id="A0AAV4XKL4"/>
<comment type="caution">
    <text evidence="1">The sequence shown here is derived from an EMBL/GenBank/DDBJ whole genome shotgun (WGS) entry which is preliminary data.</text>
</comment>